<accession>A0A090L193</accession>
<dbReference type="WBParaSite" id="SRAE_1000182100.1">
    <property type="protein sequence ID" value="SRAE_1000182100.1"/>
    <property type="gene ID" value="WBGene00258430"/>
</dbReference>
<keyword evidence="12" id="KW-1185">Reference proteome</keyword>
<evidence type="ECO:0000256" key="10">
    <source>
        <dbReference type="SAM" id="Phobius"/>
    </source>
</evidence>
<dbReference type="GO" id="GO:0010008">
    <property type="term" value="C:endosome membrane"/>
    <property type="evidence" value="ECO:0007669"/>
    <property type="project" value="UniProtKB-SubCell"/>
</dbReference>
<dbReference type="AlphaFoldDB" id="A0A090L193"/>
<dbReference type="OMA" id="AVWFFMT"/>
<comment type="subcellular location">
    <subcellularLocation>
        <location evidence="2">Endosome membrane</location>
        <topology evidence="2">Multi-pass membrane protein</topology>
    </subcellularLocation>
    <subcellularLocation>
        <location evidence="1">Lysosome membrane</location>
        <topology evidence="1">Multi-pass membrane protein</topology>
    </subcellularLocation>
</comment>
<evidence type="ECO:0000256" key="4">
    <source>
        <dbReference type="ARBA" id="ARBA00022448"/>
    </source>
</evidence>
<evidence type="ECO:0000256" key="2">
    <source>
        <dbReference type="ARBA" id="ARBA00004337"/>
    </source>
</evidence>
<evidence type="ECO:0000313" key="13">
    <source>
        <dbReference type="WBParaSite" id="SRAE_1000182100.1"/>
    </source>
</evidence>
<evidence type="ECO:0000313" key="12">
    <source>
        <dbReference type="Proteomes" id="UP000035682"/>
    </source>
</evidence>
<reference evidence="13" key="2">
    <citation type="submission" date="2020-12" db="UniProtKB">
        <authorList>
            <consortium name="WormBaseParasite"/>
        </authorList>
    </citation>
    <scope>IDENTIFICATION</scope>
</reference>
<dbReference type="GO" id="GO:0020037">
    <property type="term" value="F:heme binding"/>
    <property type="evidence" value="ECO:0007669"/>
    <property type="project" value="TreeGrafter"/>
</dbReference>
<keyword evidence="7 10" id="KW-1133">Transmembrane helix</keyword>
<feature type="transmembrane region" description="Helical" evidence="10">
    <location>
        <begin position="128"/>
        <end position="146"/>
    </location>
</feature>
<reference evidence="11 12" key="1">
    <citation type="submission" date="2014-09" db="EMBL/GenBank/DDBJ databases">
        <authorList>
            <person name="Martin A.A."/>
        </authorList>
    </citation>
    <scope>NUCLEOTIDE SEQUENCE</scope>
    <source>
        <strain evidence="12">ED321</strain>
        <strain evidence="11">ED321 Heterogonic</strain>
    </source>
</reference>
<evidence type="ECO:0000256" key="7">
    <source>
        <dbReference type="ARBA" id="ARBA00022989"/>
    </source>
</evidence>
<dbReference type="PRINTS" id="PR02095">
    <property type="entry name" value="TRNSPORTRHRG"/>
</dbReference>
<evidence type="ECO:0000256" key="3">
    <source>
        <dbReference type="ARBA" id="ARBA00006203"/>
    </source>
</evidence>
<dbReference type="EMBL" id="LN609528">
    <property type="protein sequence ID" value="CEF63560.1"/>
    <property type="molecule type" value="Genomic_DNA"/>
</dbReference>
<dbReference type="Proteomes" id="UP000035682">
    <property type="component" value="Unplaced"/>
</dbReference>
<feature type="transmembrane region" description="Helical" evidence="10">
    <location>
        <begin position="46"/>
        <end position="66"/>
    </location>
</feature>
<evidence type="ECO:0000256" key="6">
    <source>
        <dbReference type="ARBA" id="ARBA00022753"/>
    </source>
</evidence>
<evidence type="ECO:0000256" key="8">
    <source>
        <dbReference type="ARBA" id="ARBA00023136"/>
    </source>
</evidence>
<gene>
    <name evidence="11 13 14" type="ORF">SRAE_1000182100</name>
</gene>
<dbReference type="CTD" id="36375925"/>
<name>A0A090L193_STRRB</name>
<keyword evidence="4" id="KW-0813">Transport</keyword>
<dbReference type="GO" id="GO:0015232">
    <property type="term" value="F:heme transmembrane transporter activity"/>
    <property type="evidence" value="ECO:0007669"/>
    <property type="project" value="InterPro"/>
</dbReference>
<sequence length="163" mass="18645">MEPSINSIPPVPSKMRWGMKIKLLWAAIGISAGLMAGPIFEIHYQNHAVLIIALFSSIAASILFYIHLSYHKRNIWKWNSKCFKIIIYSNIILCILCLIGCITCLIIAGINKETVTTEGLKGNNRWMMAVWLWMSFKWTMMIAIYTQKYSQKVIGSLLYSQPI</sequence>
<dbReference type="PANTHER" id="PTHR31525">
    <property type="entry name" value="HEME TRANSPORTER HRG1"/>
    <property type="match status" value="1"/>
</dbReference>
<keyword evidence="6" id="KW-0967">Endosome</keyword>
<dbReference type="WormBase" id="SRAE_1000182100">
    <property type="protein sequence ID" value="SRP03593"/>
    <property type="gene ID" value="WBGene00258430"/>
</dbReference>
<keyword evidence="9" id="KW-0458">Lysosome</keyword>
<dbReference type="InterPro" id="IPR026218">
    <property type="entry name" value="HRG"/>
</dbReference>
<organism evidence="11">
    <name type="scientific">Strongyloides ratti</name>
    <name type="common">Parasitic roundworm</name>
    <dbReference type="NCBI Taxonomy" id="34506"/>
    <lineage>
        <taxon>Eukaryota</taxon>
        <taxon>Metazoa</taxon>
        <taxon>Ecdysozoa</taxon>
        <taxon>Nematoda</taxon>
        <taxon>Chromadorea</taxon>
        <taxon>Rhabditida</taxon>
        <taxon>Tylenchina</taxon>
        <taxon>Panagrolaimomorpha</taxon>
        <taxon>Strongyloidoidea</taxon>
        <taxon>Strongyloididae</taxon>
        <taxon>Strongyloides</taxon>
    </lineage>
</organism>
<dbReference type="eggNOG" id="ENOG502SEBR">
    <property type="taxonomic scope" value="Eukaryota"/>
</dbReference>
<dbReference type="RefSeq" id="XP_024502762.1">
    <property type="nucleotide sequence ID" value="XM_024648823.1"/>
</dbReference>
<evidence type="ECO:0000256" key="5">
    <source>
        <dbReference type="ARBA" id="ARBA00022692"/>
    </source>
</evidence>
<dbReference type="GeneID" id="36375925"/>
<evidence type="ECO:0000313" key="14">
    <source>
        <dbReference type="WormBase" id="SRAE_1000182100"/>
    </source>
</evidence>
<dbReference type="GO" id="GO:0005765">
    <property type="term" value="C:lysosomal membrane"/>
    <property type="evidence" value="ECO:0007669"/>
    <property type="project" value="UniProtKB-SubCell"/>
</dbReference>
<keyword evidence="5 10" id="KW-0812">Transmembrane</keyword>
<protein>
    <submittedName>
        <fullName evidence="11 13">Heme transporter HRG family-containing protein</fullName>
    </submittedName>
</protein>
<evidence type="ECO:0000313" key="11">
    <source>
        <dbReference type="EMBL" id="CEF63560.1"/>
    </source>
</evidence>
<dbReference type="Pfam" id="PF16954">
    <property type="entry name" value="HRG"/>
    <property type="match status" value="1"/>
</dbReference>
<feature type="transmembrane region" description="Helical" evidence="10">
    <location>
        <begin position="21"/>
        <end position="40"/>
    </location>
</feature>
<dbReference type="PANTHER" id="PTHR31525:SF1">
    <property type="entry name" value="HEME TRANSPORTER HRG1"/>
    <property type="match status" value="1"/>
</dbReference>
<feature type="transmembrane region" description="Helical" evidence="10">
    <location>
        <begin position="87"/>
        <end position="108"/>
    </location>
</feature>
<evidence type="ECO:0000256" key="1">
    <source>
        <dbReference type="ARBA" id="ARBA00004155"/>
    </source>
</evidence>
<keyword evidence="8 10" id="KW-0472">Membrane</keyword>
<proteinExistence type="inferred from homology"/>
<dbReference type="OrthoDB" id="5954402at2759"/>
<comment type="similarity">
    <text evidence="3">Belongs to the HRG family.</text>
</comment>
<dbReference type="GO" id="GO:0005886">
    <property type="term" value="C:plasma membrane"/>
    <property type="evidence" value="ECO:0007669"/>
    <property type="project" value="TreeGrafter"/>
</dbReference>
<evidence type="ECO:0000256" key="9">
    <source>
        <dbReference type="ARBA" id="ARBA00023228"/>
    </source>
</evidence>